<protein>
    <recommendedName>
        <fullName evidence="7">Zn(2)-C6 fungal-type domain-containing protein</fullName>
    </recommendedName>
</protein>
<evidence type="ECO:0000313" key="8">
    <source>
        <dbReference type="EMBL" id="OQD60972.1"/>
    </source>
</evidence>
<gene>
    <name evidence="8" type="ORF">PENPOL_c019G09933</name>
</gene>
<comment type="caution">
    <text evidence="8">The sequence shown here is derived from an EMBL/GenBank/DDBJ whole genome shotgun (WGS) entry which is preliminary data.</text>
</comment>
<dbReference type="Pfam" id="PF00172">
    <property type="entry name" value="Zn_clus"/>
    <property type="match status" value="1"/>
</dbReference>
<dbReference type="PANTHER" id="PTHR37534:SF49">
    <property type="entry name" value="LYSINE BIOSYNTHESIS REGULATORY PROTEIN LYS14"/>
    <property type="match status" value="1"/>
</dbReference>
<dbReference type="InterPro" id="IPR001138">
    <property type="entry name" value="Zn2Cys6_DnaBD"/>
</dbReference>
<dbReference type="SMART" id="SM00066">
    <property type="entry name" value="GAL4"/>
    <property type="match status" value="1"/>
</dbReference>
<keyword evidence="5" id="KW-0539">Nucleus</keyword>
<dbReference type="GO" id="GO:0045944">
    <property type="term" value="P:positive regulation of transcription by RNA polymerase II"/>
    <property type="evidence" value="ECO:0007669"/>
    <property type="project" value="TreeGrafter"/>
</dbReference>
<feature type="compositionally biased region" description="Low complexity" evidence="6">
    <location>
        <begin position="321"/>
        <end position="338"/>
    </location>
</feature>
<dbReference type="SUPFAM" id="SSF57701">
    <property type="entry name" value="Zn2/Cys6 DNA-binding domain"/>
    <property type="match status" value="1"/>
</dbReference>
<evidence type="ECO:0000256" key="4">
    <source>
        <dbReference type="ARBA" id="ARBA00023163"/>
    </source>
</evidence>
<evidence type="ECO:0000313" key="9">
    <source>
        <dbReference type="Proteomes" id="UP000191408"/>
    </source>
</evidence>
<feature type="region of interest" description="Disordered" evidence="6">
    <location>
        <begin position="317"/>
        <end position="340"/>
    </location>
</feature>
<proteinExistence type="predicted"/>
<keyword evidence="3" id="KW-0238">DNA-binding</keyword>
<dbReference type="GO" id="GO:0008270">
    <property type="term" value="F:zinc ion binding"/>
    <property type="evidence" value="ECO:0007669"/>
    <property type="project" value="InterPro"/>
</dbReference>
<keyword evidence="4" id="KW-0804">Transcription</keyword>
<dbReference type="InterPro" id="IPR036864">
    <property type="entry name" value="Zn2-C6_fun-type_DNA-bd_sf"/>
</dbReference>
<sequence>MSPQPLVTREDTHRRPYGPRSRNGCLTCKRRKVRCNERRPRCYHCQRLNLECDWKVNEPCRQSPLQNDVDAFKSNVTLEVNQLSPSPQLFDFQSMTAPTEGFHMFQNVYFPDFGDFTALGNTSYEQARSSDADSPTSSLPPRQSPKQSAIANPDVEASLHLHLPPILDPVENGPRCASARELLESMATSSPMLRSSIAAFEAIQSGSSGGKADYQQHYDNAATELSQKFEKSARKIIISNDELRYVLATIFFLTYINFLTARLDLAYLNLGKAHSALQASERNSLGSTELRIISWIRLLDARAASAGGEGVLVNDTSGIYTSPQSSTPPNSTPQSTGSATNPGAHEVIYDLLCQPGIAFFQEVQTITGRITRIAHNHRSRGSVEDETEVMAIAADILMDLSSLYDRRPSLTDHAVAGDIGSDTLAEPLASTIVRSFQTYLANFYACYIHLHRVAHRHLVRSKAAVTALSKIKEIVHRMVNNHESIPVNMLWPLFLWGTEEDDYNEFQWILETIRGLQHVFTNANMTADVLQETQRRQREGGKRVDIRSVCLELFYTTFAIV</sequence>
<keyword evidence="9" id="KW-1185">Reference proteome</keyword>
<feature type="region of interest" description="Disordered" evidence="6">
    <location>
        <begin position="125"/>
        <end position="149"/>
    </location>
</feature>
<reference evidence="9" key="1">
    <citation type="journal article" date="2017" name="Nat. Microbiol.">
        <title>Global analysis of biosynthetic gene clusters reveals vast potential of secondary metabolite production in Penicillium species.</title>
        <authorList>
            <person name="Nielsen J.C."/>
            <person name="Grijseels S."/>
            <person name="Prigent S."/>
            <person name="Ji B."/>
            <person name="Dainat J."/>
            <person name="Nielsen K.F."/>
            <person name="Frisvad J.C."/>
            <person name="Workman M."/>
            <person name="Nielsen J."/>
        </authorList>
    </citation>
    <scope>NUCLEOTIDE SEQUENCE [LARGE SCALE GENOMIC DNA]</scope>
    <source>
        <strain evidence="9">IBT 4502</strain>
    </source>
</reference>
<dbReference type="AlphaFoldDB" id="A0A1V6N8N2"/>
<dbReference type="EMBL" id="MDYM01000019">
    <property type="protein sequence ID" value="OQD60972.1"/>
    <property type="molecule type" value="Genomic_DNA"/>
</dbReference>
<evidence type="ECO:0000259" key="7">
    <source>
        <dbReference type="PROSITE" id="PS50048"/>
    </source>
</evidence>
<dbReference type="PROSITE" id="PS50048">
    <property type="entry name" value="ZN2_CY6_FUNGAL_2"/>
    <property type="match status" value="1"/>
</dbReference>
<organism evidence="8 9">
    <name type="scientific">Penicillium polonicum</name>
    <dbReference type="NCBI Taxonomy" id="60169"/>
    <lineage>
        <taxon>Eukaryota</taxon>
        <taxon>Fungi</taxon>
        <taxon>Dikarya</taxon>
        <taxon>Ascomycota</taxon>
        <taxon>Pezizomycotina</taxon>
        <taxon>Eurotiomycetes</taxon>
        <taxon>Eurotiomycetidae</taxon>
        <taxon>Eurotiales</taxon>
        <taxon>Aspergillaceae</taxon>
        <taxon>Penicillium</taxon>
    </lineage>
</organism>
<evidence type="ECO:0000256" key="6">
    <source>
        <dbReference type="SAM" id="MobiDB-lite"/>
    </source>
</evidence>
<accession>A0A1V6N8N2</accession>
<evidence type="ECO:0000256" key="3">
    <source>
        <dbReference type="ARBA" id="ARBA00023125"/>
    </source>
</evidence>
<dbReference type="Gene3D" id="4.10.240.10">
    <property type="entry name" value="Zn(2)-C6 fungal-type DNA-binding domain"/>
    <property type="match status" value="1"/>
</dbReference>
<dbReference type="PROSITE" id="PS00463">
    <property type="entry name" value="ZN2_CY6_FUNGAL_1"/>
    <property type="match status" value="1"/>
</dbReference>
<dbReference type="GO" id="GO:0000976">
    <property type="term" value="F:transcription cis-regulatory region binding"/>
    <property type="evidence" value="ECO:0007669"/>
    <property type="project" value="TreeGrafter"/>
</dbReference>
<evidence type="ECO:0000256" key="5">
    <source>
        <dbReference type="ARBA" id="ARBA00023242"/>
    </source>
</evidence>
<comment type="subcellular location">
    <subcellularLocation>
        <location evidence="1">Nucleus</location>
    </subcellularLocation>
</comment>
<feature type="domain" description="Zn(2)-C6 fungal-type" evidence="7">
    <location>
        <begin position="24"/>
        <end position="54"/>
    </location>
</feature>
<name>A0A1V6N8N2_PENPO</name>
<dbReference type="GO" id="GO:0000981">
    <property type="term" value="F:DNA-binding transcription factor activity, RNA polymerase II-specific"/>
    <property type="evidence" value="ECO:0007669"/>
    <property type="project" value="InterPro"/>
</dbReference>
<dbReference type="OrthoDB" id="648861at2759"/>
<dbReference type="GO" id="GO:0005634">
    <property type="term" value="C:nucleus"/>
    <property type="evidence" value="ECO:0007669"/>
    <property type="project" value="UniProtKB-SubCell"/>
</dbReference>
<dbReference type="CDD" id="cd12148">
    <property type="entry name" value="fungal_TF_MHR"/>
    <property type="match status" value="1"/>
</dbReference>
<dbReference type="Pfam" id="PF11951">
    <property type="entry name" value="Fungal_trans_2"/>
    <property type="match status" value="1"/>
</dbReference>
<evidence type="ECO:0000256" key="1">
    <source>
        <dbReference type="ARBA" id="ARBA00004123"/>
    </source>
</evidence>
<evidence type="ECO:0000256" key="2">
    <source>
        <dbReference type="ARBA" id="ARBA00023015"/>
    </source>
</evidence>
<dbReference type="PANTHER" id="PTHR37534">
    <property type="entry name" value="TRANSCRIPTIONAL ACTIVATOR PROTEIN UGA3"/>
    <property type="match status" value="1"/>
</dbReference>
<dbReference type="CDD" id="cd00067">
    <property type="entry name" value="GAL4"/>
    <property type="match status" value="1"/>
</dbReference>
<dbReference type="STRING" id="60169.A0A1V6N8N2"/>
<keyword evidence="2" id="KW-0805">Transcription regulation</keyword>
<dbReference type="InterPro" id="IPR021858">
    <property type="entry name" value="Fun_TF"/>
</dbReference>
<dbReference type="Proteomes" id="UP000191408">
    <property type="component" value="Unassembled WGS sequence"/>
</dbReference>